<proteinExistence type="predicted"/>
<reference evidence="1" key="1">
    <citation type="submission" date="2016-09" db="EMBL/GenBank/DDBJ databases">
        <authorList>
            <person name="Capua I."/>
            <person name="De Benedictis P."/>
            <person name="Joannis T."/>
            <person name="Lombin L.H."/>
            <person name="Cattoli G."/>
        </authorList>
    </citation>
    <scope>NUCLEOTIDE SEQUENCE</scope>
    <source>
        <strain evidence="1">B9</strain>
    </source>
</reference>
<dbReference type="AlphaFoldDB" id="A0A1K0JE04"/>
<organism evidence="1">
    <name type="scientific">Cupriavidus necator</name>
    <name type="common">Alcaligenes eutrophus</name>
    <name type="synonym">Ralstonia eutropha</name>
    <dbReference type="NCBI Taxonomy" id="106590"/>
    <lineage>
        <taxon>Bacteria</taxon>
        <taxon>Pseudomonadati</taxon>
        <taxon>Pseudomonadota</taxon>
        <taxon>Betaproteobacteria</taxon>
        <taxon>Burkholderiales</taxon>
        <taxon>Burkholderiaceae</taxon>
        <taxon>Cupriavidus</taxon>
    </lineage>
</organism>
<gene>
    <name evidence="1" type="ORF">CNECB9_1190005</name>
</gene>
<accession>A0A1K0JE04</accession>
<evidence type="ECO:0000313" key="1">
    <source>
        <dbReference type="EMBL" id="SCU73531.1"/>
    </source>
</evidence>
<protein>
    <submittedName>
        <fullName evidence="1">Uncharacterized protein</fullName>
    </submittedName>
</protein>
<sequence length="67" mass="7350">MGRGTPNFRPPATAEHVEEEAAMIAFRIVIDGRHSYVGLFRCTFDAIEDGFNRGARTVAATRITPQG</sequence>
<name>A0A1K0JE04_CUPNE</name>
<dbReference type="EMBL" id="FMSH01000023">
    <property type="protein sequence ID" value="SCU73531.1"/>
    <property type="molecule type" value="Genomic_DNA"/>
</dbReference>